<evidence type="ECO:0000313" key="8">
    <source>
        <dbReference type="Proteomes" id="UP000734854"/>
    </source>
</evidence>
<protein>
    <submittedName>
        <fullName evidence="7">Uncharacterized protein</fullName>
    </submittedName>
</protein>
<dbReference type="InterPro" id="IPR044670">
    <property type="entry name" value="SOFL"/>
</dbReference>
<accession>A0A8J5FP99</accession>
<proteinExistence type="inferred from homology"/>
<dbReference type="PANTHER" id="PTHR33347:SF1">
    <property type="entry name" value="PROTEIN SOB FIVE-LIKE 5"/>
    <property type="match status" value="1"/>
</dbReference>
<evidence type="ECO:0000256" key="4">
    <source>
        <dbReference type="ARBA" id="ARBA00022864"/>
    </source>
</evidence>
<keyword evidence="8" id="KW-1185">Reference proteome</keyword>
<keyword evidence="5" id="KW-0539">Nucleus</keyword>
<comment type="similarity">
    <text evidence="6">Belongs to the SOFL plant protein family.</text>
</comment>
<organism evidence="7 8">
    <name type="scientific">Zingiber officinale</name>
    <name type="common">Ginger</name>
    <name type="synonym">Amomum zingiber</name>
    <dbReference type="NCBI Taxonomy" id="94328"/>
    <lineage>
        <taxon>Eukaryota</taxon>
        <taxon>Viridiplantae</taxon>
        <taxon>Streptophyta</taxon>
        <taxon>Embryophyta</taxon>
        <taxon>Tracheophyta</taxon>
        <taxon>Spermatophyta</taxon>
        <taxon>Magnoliopsida</taxon>
        <taxon>Liliopsida</taxon>
        <taxon>Zingiberales</taxon>
        <taxon>Zingiberaceae</taxon>
        <taxon>Zingiber</taxon>
    </lineage>
</organism>
<evidence type="ECO:0000256" key="6">
    <source>
        <dbReference type="ARBA" id="ARBA00024199"/>
    </source>
</evidence>
<keyword evidence="3" id="KW-0203">Cytokinin biosynthesis</keyword>
<dbReference type="GO" id="GO:0005737">
    <property type="term" value="C:cytoplasm"/>
    <property type="evidence" value="ECO:0007669"/>
    <property type="project" value="UniProtKB-SubCell"/>
</dbReference>
<evidence type="ECO:0000256" key="3">
    <source>
        <dbReference type="ARBA" id="ARBA00022712"/>
    </source>
</evidence>
<reference evidence="7 8" key="1">
    <citation type="submission" date="2020-08" db="EMBL/GenBank/DDBJ databases">
        <title>Plant Genome Project.</title>
        <authorList>
            <person name="Zhang R.-G."/>
        </authorList>
    </citation>
    <scope>NUCLEOTIDE SEQUENCE [LARGE SCALE GENOMIC DNA]</scope>
    <source>
        <tissue evidence="7">Rhizome</tissue>
    </source>
</reference>
<evidence type="ECO:0000256" key="5">
    <source>
        <dbReference type="ARBA" id="ARBA00023242"/>
    </source>
</evidence>
<sequence>MSSECSSGCQSGWTIYLVHSSDEQSSLSHKLGAGCFRPEEEDLSMVSDASSWPPHFDGAGYCCVFSAPVPTDDGGEKGGAAGEQQPQIQHAVLEDTASSQLFSNTNKAGILSLSTFARSLKLFLIILIC</sequence>
<dbReference type="GO" id="GO:0009691">
    <property type="term" value="P:cytokinin biosynthetic process"/>
    <property type="evidence" value="ECO:0007669"/>
    <property type="project" value="UniProtKB-KW"/>
</dbReference>
<name>A0A8J5FP99_ZINOF</name>
<evidence type="ECO:0000256" key="1">
    <source>
        <dbReference type="ARBA" id="ARBA00004496"/>
    </source>
</evidence>
<evidence type="ECO:0000256" key="2">
    <source>
        <dbReference type="ARBA" id="ARBA00022490"/>
    </source>
</evidence>
<dbReference type="Proteomes" id="UP000734854">
    <property type="component" value="Unassembled WGS sequence"/>
</dbReference>
<comment type="subcellular location">
    <subcellularLocation>
        <location evidence="1">Cytoplasm</location>
    </subcellularLocation>
</comment>
<keyword evidence="2" id="KW-0963">Cytoplasm</keyword>
<dbReference type="GO" id="GO:0009736">
    <property type="term" value="P:cytokinin-activated signaling pathway"/>
    <property type="evidence" value="ECO:0007669"/>
    <property type="project" value="UniProtKB-KW"/>
</dbReference>
<dbReference type="PANTHER" id="PTHR33347">
    <property type="entry name" value="OSJNBA0091C07.3 PROTEIN"/>
    <property type="match status" value="1"/>
</dbReference>
<gene>
    <name evidence="7" type="ORF">ZIOFF_048175</name>
</gene>
<evidence type="ECO:0000313" key="7">
    <source>
        <dbReference type="EMBL" id="KAG6493198.1"/>
    </source>
</evidence>
<comment type="caution">
    <text evidence="7">The sequence shown here is derived from an EMBL/GenBank/DDBJ whole genome shotgun (WGS) entry which is preliminary data.</text>
</comment>
<keyword evidence="4" id="KW-0932">Cytokinin signaling pathway</keyword>
<dbReference type="EMBL" id="JACMSC010000013">
    <property type="protein sequence ID" value="KAG6493198.1"/>
    <property type="molecule type" value="Genomic_DNA"/>
</dbReference>
<dbReference type="AlphaFoldDB" id="A0A8J5FP99"/>